<dbReference type="SUPFAM" id="SSF54523">
    <property type="entry name" value="Pili subunits"/>
    <property type="match status" value="1"/>
</dbReference>
<dbReference type="GO" id="GO:0016020">
    <property type="term" value="C:membrane"/>
    <property type="evidence" value="ECO:0007669"/>
    <property type="project" value="UniProtKB-SubCell"/>
</dbReference>
<accession>A0A1I1WLW5</accession>
<dbReference type="InterPro" id="IPR007829">
    <property type="entry name" value="TM2"/>
</dbReference>
<keyword evidence="2 5" id="KW-0812">Transmembrane</keyword>
<dbReference type="EMBL" id="FOMO01000006">
    <property type="protein sequence ID" value="SFD96062.1"/>
    <property type="molecule type" value="Genomic_DNA"/>
</dbReference>
<sequence>MQANAYQAPSANLEVESVYCRQCGSRITATAQTCSNCNANQNLNPRSKITAGLLALFLGGLGFHRFYLGQWWGLFYLLFWGTGIPSLISLIEAIVFFCTSEQKWNAKYGRTKGSAWLIGLAGGFAMLVMIGFLAATAIPAYQQYVERAKAAQASMQQQTESQARQQ</sequence>
<feature type="domain" description="TM2" evidence="6">
    <location>
        <begin position="45"/>
        <end position="94"/>
    </location>
</feature>
<dbReference type="InterPro" id="IPR045584">
    <property type="entry name" value="Pilin-like"/>
</dbReference>
<evidence type="ECO:0000256" key="4">
    <source>
        <dbReference type="ARBA" id="ARBA00023136"/>
    </source>
</evidence>
<keyword evidence="8" id="KW-1185">Reference proteome</keyword>
<evidence type="ECO:0000313" key="7">
    <source>
        <dbReference type="EMBL" id="SFD96062.1"/>
    </source>
</evidence>
<organism evidence="7 8">
    <name type="scientific">Pseudomonas straminea</name>
    <dbReference type="NCBI Taxonomy" id="47882"/>
    <lineage>
        <taxon>Bacteria</taxon>
        <taxon>Pseudomonadati</taxon>
        <taxon>Pseudomonadota</taxon>
        <taxon>Gammaproteobacteria</taxon>
        <taxon>Pseudomonadales</taxon>
        <taxon>Pseudomonadaceae</taxon>
        <taxon>Phytopseudomonas</taxon>
    </lineage>
</organism>
<proteinExistence type="predicted"/>
<dbReference type="Proteomes" id="UP000243950">
    <property type="component" value="Unassembled WGS sequence"/>
</dbReference>
<dbReference type="RefSeq" id="WP_093505166.1">
    <property type="nucleotide sequence ID" value="NZ_BSSG01000006.1"/>
</dbReference>
<feature type="transmembrane region" description="Helical" evidence="5">
    <location>
        <begin position="49"/>
        <end position="68"/>
    </location>
</feature>
<evidence type="ECO:0000256" key="1">
    <source>
        <dbReference type="ARBA" id="ARBA00004141"/>
    </source>
</evidence>
<dbReference type="Pfam" id="PF05154">
    <property type="entry name" value="TM2"/>
    <property type="match status" value="1"/>
</dbReference>
<keyword evidence="4 5" id="KW-0472">Membrane</keyword>
<evidence type="ECO:0000256" key="2">
    <source>
        <dbReference type="ARBA" id="ARBA00022692"/>
    </source>
</evidence>
<dbReference type="AlphaFoldDB" id="A0A1I1WLW5"/>
<dbReference type="Gene3D" id="3.30.700.10">
    <property type="entry name" value="Glycoprotein, Type 4 Pilin"/>
    <property type="match status" value="1"/>
</dbReference>
<evidence type="ECO:0000313" key="8">
    <source>
        <dbReference type="Proteomes" id="UP000243950"/>
    </source>
</evidence>
<keyword evidence="3 5" id="KW-1133">Transmembrane helix</keyword>
<feature type="transmembrane region" description="Helical" evidence="5">
    <location>
        <begin position="74"/>
        <end position="97"/>
    </location>
</feature>
<feature type="transmembrane region" description="Helical" evidence="5">
    <location>
        <begin position="117"/>
        <end position="141"/>
    </location>
</feature>
<protein>
    <submittedName>
        <fullName evidence="7">TM2 domain-containing membrane protein YozV</fullName>
    </submittedName>
</protein>
<comment type="subcellular location">
    <subcellularLocation>
        <location evidence="1">Membrane</location>
        <topology evidence="1">Multi-pass membrane protein</topology>
    </subcellularLocation>
</comment>
<gene>
    <name evidence="7" type="ORF">SAMN05216372_10627</name>
</gene>
<evidence type="ECO:0000259" key="6">
    <source>
        <dbReference type="Pfam" id="PF05154"/>
    </source>
</evidence>
<evidence type="ECO:0000256" key="3">
    <source>
        <dbReference type="ARBA" id="ARBA00022989"/>
    </source>
</evidence>
<evidence type="ECO:0000256" key="5">
    <source>
        <dbReference type="SAM" id="Phobius"/>
    </source>
</evidence>
<reference evidence="8" key="1">
    <citation type="submission" date="2016-10" db="EMBL/GenBank/DDBJ databases">
        <authorList>
            <person name="Varghese N."/>
            <person name="Submissions S."/>
        </authorList>
    </citation>
    <scope>NUCLEOTIDE SEQUENCE [LARGE SCALE GENOMIC DNA]</scope>
    <source>
        <strain evidence="8">JCM 2783</strain>
    </source>
</reference>
<name>A0A1I1WLW5_PSEOC</name>